<reference evidence="1" key="1">
    <citation type="submission" date="2018-05" db="EMBL/GenBank/DDBJ databases">
        <title>Draft genome of Mucuna pruriens seed.</title>
        <authorList>
            <person name="Nnadi N.E."/>
            <person name="Vos R."/>
            <person name="Hasami M.H."/>
            <person name="Devisetty U.K."/>
            <person name="Aguiy J.C."/>
        </authorList>
    </citation>
    <scope>NUCLEOTIDE SEQUENCE [LARGE SCALE GENOMIC DNA]</scope>
    <source>
        <strain evidence="1">JCA_2017</strain>
    </source>
</reference>
<comment type="caution">
    <text evidence="1">The sequence shown here is derived from an EMBL/GenBank/DDBJ whole genome shotgun (WGS) entry which is preliminary data.</text>
</comment>
<evidence type="ECO:0000313" key="1">
    <source>
        <dbReference type="EMBL" id="RDX77335.1"/>
    </source>
</evidence>
<gene>
    <name evidence="1" type="ORF">CR513_42563</name>
</gene>
<name>A0A371FGA8_MUCPR</name>
<dbReference type="Proteomes" id="UP000257109">
    <property type="component" value="Unassembled WGS sequence"/>
</dbReference>
<accession>A0A371FGA8</accession>
<protein>
    <submittedName>
        <fullName evidence="1">Uncharacterized protein</fullName>
    </submittedName>
</protein>
<feature type="non-terminal residue" evidence="1">
    <location>
        <position position="1"/>
    </location>
</feature>
<dbReference type="AlphaFoldDB" id="A0A371FGA8"/>
<sequence>MRCCIHILNLIAQDGLNRRLGIMLPFGQSHLEKNKVLEKQYIKYKFPSQRNSFLIAKLDGSLLIKCFAMGYIDIFIHLRQGRIFIDFYLQWVSRKLQNKFVVDWKLLIT</sequence>
<dbReference type="EMBL" id="QJKJ01009202">
    <property type="protein sequence ID" value="RDX77335.1"/>
    <property type="molecule type" value="Genomic_DNA"/>
</dbReference>
<proteinExistence type="predicted"/>
<keyword evidence="2" id="KW-1185">Reference proteome</keyword>
<evidence type="ECO:0000313" key="2">
    <source>
        <dbReference type="Proteomes" id="UP000257109"/>
    </source>
</evidence>
<organism evidence="1 2">
    <name type="scientific">Mucuna pruriens</name>
    <name type="common">Velvet bean</name>
    <name type="synonym">Dolichos pruriens</name>
    <dbReference type="NCBI Taxonomy" id="157652"/>
    <lineage>
        <taxon>Eukaryota</taxon>
        <taxon>Viridiplantae</taxon>
        <taxon>Streptophyta</taxon>
        <taxon>Embryophyta</taxon>
        <taxon>Tracheophyta</taxon>
        <taxon>Spermatophyta</taxon>
        <taxon>Magnoliopsida</taxon>
        <taxon>eudicotyledons</taxon>
        <taxon>Gunneridae</taxon>
        <taxon>Pentapetalae</taxon>
        <taxon>rosids</taxon>
        <taxon>fabids</taxon>
        <taxon>Fabales</taxon>
        <taxon>Fabaceae</taxon>
        <taxon>Papilionoideae</taxon>
        <taxon>50 kb inversion clade</taxon>
        <taxon>NPAAA clade</taxon>
        <taxon>indigoferoid/millettioid clade</taxon>
        <taxon>Phaseoleae</taxon>
        <taxon>Mucuna</taxon>
    </lineage>
</organism>